<dbReference type="Proteomes" id="UP001049176">
    <property type="component" value="Chromosome 3"/>
</dbReference>
<gene>
    <name evidence="1" type="ORF">E1B28_006656</name>
</gene>
<sequence>MHTAQLLKFWGPLVLLNEYPFERFNGMLQSIPTNKHVYELDLTMLQQMCRQARLAAVAADFTQTHPSNSNFGQVFNILYDKFPYPASSQAQIPNLCEYRDQLSEETYRLLFQRLNHGQPQRTSFVDCHQFPIPPGSADRVLFDWVKHRHHLEFRGYGYSDQSHGTLGNSTISFFNPASKEQRTGFITEIFTILLPASVEQTFLVVSPHLSLSSYDMDKDPYLWFPNLRCHIVYCRDSSERILITPEEIIFHVALYRRPKGTYGITEEIYVVNDTLNRGRVT</sequence>
<accession>A0A9P7UWL5</accession>
<keyword evidence="2" id="KW-1185">Reference proteome</keyword>
<name>A0A9P7UWL5_9AGAR</name>
<dbReference type="OrthoDB" id="3269001at2759"/>
<protein>
    <submittedName>
        <fullName evidence="1">Uncharacterized protein</fullName>
    </submittedName>
</protein>
<dbReference type="KEGG" id="more:E1B28_006656"/>
<dbReference type="AlphaFoldDB" id="A0A9P7UWL5"/>
<organism evidence="1 2">
    <name type="scientific">Marasmius oreades</name>
    <name type="common">fairy-ring Marasmius</name>
    <dbReference type="NCBI Taxonomy" id="181124"/>
    <lineage>
        <taxon>Eukaryota</taxon>
        <taxon>Fungi</taxon>
        <taxon>Dikarya</taxon>
        <taxon>Basidiomycota</taxon>
        <taxon>Agaricomycotina</taxon>
        <taxon>Agaricomycetes</taxon>
        <taxon>Agaricomycetidae</taxon>
        <taxon>Agaricales</taxon>
        <taxon>Marasmiineae</taxon>
        <taxon>Marasmiaceae</taxon>
        <taxon>Marasmius</taxon>
    </lineage>
</organism>
<proteinExistence type="predicted"/>
<comment type="caution">
    <text evidence="1">The sequence shown here is derived from an EMBL/GenBank/DDBJ whole genome shotgun (WGS) entry which is preliminary data.</text>
</comment>
<evidence type="ECO:0000313" key="1">
    <source>
        <dbReference type="EMBL" id="KAG7095973.1"/>
    </source>
</evidence>
<dbReference type="GeneID" id="66075732"/>
<evidence type="ECO:0000313" key="2">
    <source>
        <dbReference type="Proteomes" id="UP001049176"/>
    </source>
</evidence>
<dbReference type="EMBL" id="CM032183">
    <property type="protein sequence ID" value="KAG7095973.1"/>
    <property type="molecule type" value="Genomic_DNA"/>
</dbReference>
<dbReference type="RefSeq" id="XP_043012443.1">
    <property type="nucleotide sequence ID" value="XM_043151348.1"/>
</dbReference>
<reference evidence="1" key="1">
    <citation type="journal article" date="2021" name="Genome Biol. Evol.">
        <title>The assembled and annotated genome of the fairy-ring fungus Marasmius oreades.</title>
        <authorList>
            <person name="Hiltunen M."/>
            <person name="Ament-Velasquez S.L."/>
            <person name="Johannesson H."/>
        </authorList>
    </citation>
    <scope>NUCLEOTIDE SEQUENCE</scope>
    <source>
        <strain evidence="1">03SP1</strain>
    </source>
</reference>